<reference evidence="5 6" key="1">
    <citation type="journal article" date="2024" name="J Genomics">
        <title>Draft genome sequencing and assembly of Favolaschia claudopus CIRM-BRFM 2984 isolated from oak limbs.</title>
        <authorList>
            <person name="Navarro D."/>
            <person name="Drula E."/>
            <person name="Chaduli D."/>
            <person name="Cazenave R."/>
            <person name="Ahrendt S."/>
            <person name="Wang J."/>
            <person name="Lipzen A."/>
            <person name="Daum C."/>
            <person name="Barry K."/>
            <person name="Grigoriev I.V."/>
            <person name="Favel A."/>
            <person name="Rosso M.N."/>
            <person name="Martin F."/>
        </authorList>
    </citation>
    <scope>NUCLEOTIDE SEQUENCE [LARGE SCALE GENOMIC DNA]</scope>
    <source>
        <strain evidence="5 6">CIRM-BRFM 2984</strain>
    </source>
</reference>
<feature type="transmembrane region" description="Helical" evidence="4">
    <location>
        <begin position="7"/>
        <end position="23"/>
    </location>
</feature>
<comment type="caution">
    <text evidence="5">The sequence shown here is derived from an EMBL/GenBank/DDBJ whole genome shotgun (WGS) entry which is preliminary data.</text>
</comment>
<dbReference type="Proteomes" id="UP001362999">
    <property type="component" value="Unassembled WGS sequence"/>
</dbReference>
<evidence type="ECO:0000313" key="5">
    <source>
        <dbReference type="EMBL" id="KAK7057933.1"/>
    </source>
</evidence>
<dbReference type="PANTHER" id="PTHR31121">
    <property type="entry name" value="ALPHA-1,2 MANNOSYLTRANSFERASE KTR1"/>
    <property type="match status" value="1"/>
</dbReference>
<dbReference type="FunFam" id="3.90.550.10:FF:000051">
    <property type="entry name" value="Alpha-1,2-mannosyltransferase (Ktr4)"/>
    <property type="match status" value="1"/>
</dbReference>
<comment type="similarity">
    <text evidence="1">Belongs to the glycosyltransferase 15 family.</text>
</comment>
<keyword evidence="4" id="KW-1133">Transmembrane helix</keyword>
<dbReference type="GO" id="GO:0000032">
    <property type="term" value="P:cell wall mannoprotein biosynthetic process"/>
    <property type="evidence" value="ECO:0007669"/>
    <property type="project" value="TreeGrafter"/>
</dbReference>
<dbReference type="InterPro" id="IPR002685">
    <property type="entry name" value="Glyco_trans_15"/>
</dbReference>
<protein>
    <submittedName>
        <fullName evidence="5">Glycosyltransferase family 15 protein</fullName>
    </submittedName>
</protein>
<dbReference type="GO" id="GO:0006487">
    <property type="term" value="P:protein N-linked glycosylation"/>
    <property type="evidence" value="ECO:0007669"/>
    <property type="project" value="TreeGrafter"/>
</dbReference>
<evidence type="ECO:0000256" key="3">
    <source>
        <dbReference type="PIRSR" id="PIRSR018153-1"/>
    </source>
</evidence>
<organism evidence="5 6">
    <name type="scientific">Favolaschia claudopus</name>
    <dbReference type="NCBI Taxonomy" id="2862362"/>
    <lineage>
        <taxon>Eukaryota</taxon>
        <taxon>Fungi</taxon>
        <taxon>Dikarya</taxon>
        <taxon>Basidiomycota</taxon>
        <taxon>Agaricomycotina</taxon>
        <taxon>Agaricomycetes</taxon>
        <taxon>Agaricomycetidae</taxon>
        <taxon>Agaricales</taxon>
        <taxon>Marasmiineae</taxon>
        <taxon>Mycenaceae</taxon>
        <taxon>Favolaschia</taxon>
    </lineage>
</organism>
<dbReference type="SUPFAM" id="SSF53448">
    <property type="entry name" value="Nucleotide-diphospho-sugar transferases"/>
    <property type="match status" value="1"/>
</dbReference>
<dbReference type="InterPro" id="IPR029044">
    <property type="entry name" value="Nucleotide-diphossugar_trans"/>
</dbReference>
<dbReference type="AlphaFoldDB" id="A0AAW0E2H5"/>
<feature type="active site" description="Nucleophile" evidence="3">
    <location>
        <position position="270"/>
    </location>
</feature>
<keyword evidence="4" id="KW-0472">Membrane</keyword>
<dbReference type="Pfam" id="PF01793">
    <property type="entry name" value="Glyco_transf_15"/>
    <property type="match status" value="1"/>
</dbReference>
<evidence type="ECO:0000256" key="1">
    <source>
        <dbReference type="ARBA" id="ARBA00007677"/>
    </source>
</evidence>
<evidence type="ECO:0000313" key="6">
    <source>
        <dbReference type="Proteomes" id="UP001362999"/>
    </source>
</evidence>
<gene>
    <name evidence="5" type="ORF">R3P38DRAFT_3252980</name>
</gene>
<name>A0AAW0E2H5_9AGAR</name>
<sequence length="376" mass="44181">MPRRRRLYILIAIIIAFAVYYLNGSVHTSEREGLSRSSSWQEPPYKTPIPEKYYGTANSTQRASAVIVILARNRELREVLASMARFERRFNRNYGYPYVFLNEVLFTDEFKEQVSTATSAQVQFGLIPHEHWFQPSWIDESKASAARQAMGPLFYGHSVSYRNMCRFQSGFFFRHPLLQQYKYYWRVEPDVQFYCDIEFDPFLFMEGEDKKYAFTVALPENEKTIKGLWPAVLEFKETYPHLISPDNAFSMLVDRQRDTYNGCHFWSNFEIASFDLWRSDAYLKFFDFMDSKGGFYYSRWGDAILHTFGAALFLRKDQIHFFNEIGYRHVPITHCPSGPSHSRGRCECNVTDSFDRHSWSCLDKYDGLFIPDGSSP</sequence>
<dbReference type="GO" id="GO:0016020">
    <property type="term" value="C:membrane"/>
    <property type="evidence" value="ECO:0007669"/>
    <property type="project" value="InterPro"/>
</dbReference>
<keyword evidence="4" id="KW-0812">Transmembrane</keyword>
<dbReference type="PANTHER" id="PTHR31121:SF6">
    <property type="entry name" value="ALPHA-1,2 MANNOSYLTRANSFERASE KTR1"/>
    <property type="match status" value="1"/>
</dbReference>
<dbReference type="GO" id="GO:0000026">
    <property type="term" value="F:alpha-1,2-mannosyltransferase activity"/>
    <property type="evidence" value="ECO:0007669"/>
    <property type="project" value="TreeGrafter"/>
</dbReference>
<dbReference type="EMBL" id="JAWWNJ010000004">
    <property type="protein sequence ID" value="KAK7057933.1"/>
    <property type="molecule type" value="Genomic_DNA"/>
</dbReference>
<dbReference type="GO" id="GO:0005794">
    <property type="term" value="C:Golgi apparatus"/>
    <property type="evidence" value="ECO:0007669"/>
    <property type="project" value="TreeGrafter"/>
</dbReference>
<evidence type="ECO:0000256" key="4">
    <source>
        <dbReference type="SAM" id="Phobius"/>
    </source>
</evidence>
<evidence type="ECO:0000256" key="2">
    <source>
        <dbReference type="ARBA" id="ARBA00022679"/>
    </source>
</evidence>
<dbReference type="Gene3D" id="3.90.550.10">
    <property type="entry name" value="Spore Coat Polysaccharide Biosynthesis Protein SpsA, Chain A"/>
    <property type="match status" value="1"/>
</dbReference>
<keyword evidence="6" id="KW-1185">Reference proteome</keyword>
<keyword evidence="2" id="KW-0808">Transferase</keyword>
<proteinExistence type="inferred from homology"/>
<dbReference type="PIRSF" id="PIRSF018153">
    <property type="entry name" value="Glyco_trans_15"/>
    <property type="match status" value="1"/>
</dbReference>
<accession>A0AAW0E2H5</accession>